<dbReference type="EMBL" id="JABAHT010000010">
    <property type="protein sequence ID" value="KAF4670398.1"/>
    <property type="molecule type" value="Genomic_DNA"/>
</dbReference>
<name>A0A7J6MFM8_PEROL</name>
<comment type="caution">
    <text evidence="2">The sequence shown here is derived from an EMBL/GenBank/DDBJ whole genome shotgun (WGS) entry which is preliminary data.</text>
</comment>
<feature type="region of interest" description="Disordered" evidence="1">
    <location>
        <begin position="109"/>
        <end position="222"/>
    </location>
</feature>
<gene>
    <name evidence="2" type="ORF">FOZ61_000092</name>
</gene>
<feature type="compositionally biased region" description="Low complexity" evidence="1">
    <location>
        <begin position="113"/>
        <end position="130"/>
    </location>
</feature>
<evidence type="ECO:0000256" key="1">
    <source>
        <dbReference type="SAM" id="MobiDB-lite"/>
    </source>
</evidence>
<feature type="compositionally biased region" description="Acidic residues" evidence="1">
    <location>
        <begin position="131"/>
        <end position="149"/>
    </location>
</feature>
<dbReference type="OrthoDB" id="444771at2759"/>
<dbReference type="AlphaFoldDB" id="A0A7J6MFM8"/>
<evidence type="ECO:0000313" key="3">
    <source>
        <dbReference type="Proteomes" id="UP000570595"/>
    </source>
</evidence>
<organism evidence="2 3">
    <name type="scientific">Perkinsus olseni</name>
    <name type="common">Perkinsus atlanticus</name>
    <dbReference type="NCBI Taxonomy" id="32597"/>
    <lineage>
        <taxon>Eukaryota</taxon>
        <taxon>Sar</taxon>
        <taxon>Alveolata</taxon>
        <taxon>Perkinsozoa</taxon>
        <taxon>Perkinsea</taxon>
        <taxon>Perkinsida</taxon>
        <taxon>Perkinsidae</taxon>
        <taxon>Perkinsus</taxon>
    </lineage>
</organism>
<reference evidence="2 3" key="1">
    <citation type="submission" date="2020-04" db="EMBL/GenBank/DDBJ databases">
        <title>Perkinsus olseni comparative genomics.</title>
        <authorList>
            <person name="Bogema D.R."/>
        </authorList>
    </citation>
    <scope>NUCLEOTIDE SEQUENCE [LARGE SCALE GENOMIC DNA]</scope>
    <source>
        <strain evidence="2">ATCC PRA-179</strain>
    </source>
</reference>
<dbReference type="Proteomes" id="UP000570595">
    <property type="component" value="Unassembled WGS sequence"/>
</dbReference>
<accession>A0A7J6MFM8</accession>
<feature type="compositionally biased region" description="Low complexity" evidence="1">
    <location>
        <begin position="43"/>
        <end position="61"/>
    </location>
</feature>
<proteinExistence type="predicted"/>
<sequence length="501" mass="53514">MADSGLRDSGGSAVSHGFSLSSSIGSSVYSSMEVPRTEYDQLSPSSSSSSSRSTDEASPASRGMQVSGHHLPKLESLVDDFVTSSYQAPDAEVSLDLTPTSVCSSALQRTEQVVPTLPSTESVTSEVSNEPVEETEVTPEMQPPDDDDVLAGYLAAARTEPKRRSPGKPPLSRSSSSPTLATAIRNVRRSMGALSDPDSPEKPTSEAASPDRSTERGSLNSMCGFGSPVRPFSIDKAAEAEIEIPVVERLPGAVICAEDLDACEVPLENGLTIRVGYPERGWVSVFAGGGPILRVRPSGMGVQHGGKEYRLSDIDSESEVHVLYHTTREVIDRLRETTVHISSNGDQNSFMMADDIAVSSRTSALRFDGQDRPWKGNISLKEVKVVGDDSVWKFLCNGLDLPVVSVPVSVVDKNHSEAMEVLIKRETATTSMAIDISSIVALMTSVWPSVISRRGELIERDFDAMARAHSEYLQKMRASAIPKDILAKLGGISSAIAASGG</sequence>
<feature type="region of interest" description="Disordered" evidence="1">
    <location>
        <begin position="35"/>
        <end position="72"/>
    </location>
</feature>
<evidence type="ECO:0000313" key="2">
    <source>
        <dbReference type="EMBL" id="KAF4670398.1"/>
    </source>
</evidence>
<protein>
    <submittedName>
        <fullName evidence="2">Uncharacterized protein</fullName>
    </submittedName>
</protein>